<feature type="compositionally biased region" description="Low complexity" evidence="5">
    <location>
        <begin position="1"/>
        <end position="22"/>
    </location>
</feature>
<dbReference type="PROSITE" id="PS50983">
    <property type="entry name" value="FE_B12_PBP"/>
    <property type="match status" value="1"/>
</dbReference>
<dbReference type="SUPFAM" id="SSF53807">
    <property type="entry name" value="Helical backbone' metal receptor"/>
    <property type="match status" value="1"/>
</dbReference>
<dbReference type="GeneID" id="95068919"/>
<evidence type="ECO:0000259" key="6">
    <source>
        <dbReference type="PROSITE" id="PS50983"/>
    </source>
</evidence>
<gene>
    <name evidence="7" type="primary">yxeB</name>
    <name evidence="7" type="ORF">NCTC7807_04152</name>
</gene>
<evidence type="ECO:0000313" key="7">
    <source>
        <dbReference type="EMBL" id="SUP60088.1"/>
    </source>
</evidence>
<evidence type="ECO:0000313" key="8">
    <source>
        <dbReference type="Proteomes" id="UP000254150"/>
    </source>
</evidence>
<keyword evidence="4" id="KW-0732">Signal</keyword>
<reference evidence="7 8" key="1">
    <citation type="submission" date="2018-06" db="EMBL/GenBank/DDBJ databases">
        <authorList>
            <consortium name="Pathogen Informatics"/>
            <person name="Doyle S."/>
        </authorList>
    </citation>
    <scope>NUCLEOTIDE SEQUENCE [LARGE SCALE GENOMIC DNA]</scope>
    <source>
        <strain evidence="7 8">NCTC7807</strain>
    </source>
</reference>
<evidence type="ECO:0000256" key="2">
    <source>
        <dbReference type="ARBA" id="ARBA00008814"/>
    </source>
</evidence>
<evidence type="ECO:0000256" key="1">
    <source>
        <dbReference type="ARBA" id="ARBA00004196"/>
    </source>
</evidence>
<dbReference type="Proteomes" id="UP000254150">
    <property type="component" value="Unassembled WGS sequence"/>
</dbReference>
<accession>A0A380P5C4</accession>
<evidence type="ECO:0000256" key="3">
    <source>
        <dbReference type="ARBA" id="ARBA00022448"/>
    </source>
</evidence>
<dbReference type="EMBL" id="UHID01000007">
    <property type="protein sequence ID" value="SUP60088.1"/>
    <property type="molecule type" value="Genomic_DNA"/>
</dbReference>
<dbReference type="GO" id="GO:0030288">
    <property type="term" value="C:outer membrane-bounded periplasmic space"/>
    <property type="evidence" value="ECO:0007669"/>
    <property type="project" value="TreeGrafter"/>
</dbReference>
<dbReference type="AlphaFoldDB" id="A0A380P5C4"/>
<dbReference type="Pfam" id="PF01497">
    <property type="entry name" value="Peripla_BP_2"/>
    <property type="match status" value="1"/>
</dbReference>
<evidence type="ECO:0000256" key="4">
    <source>
        <dbReference type="ARBA" id="ARBA00022729"/>
    </source>
</evidence>
<keyword evidence="3" id="KW-0813">Transport</keyword>
<dbReference type="Gene3D" id="3.40.50.1980">
    <property type="entry name" value="Nitrogenase molybdenum iron protein domain"/>
    <property type="match status" value="2"/>
</dbReference>
<evidence type="ECO:0000256" key="5">
    <source>
        <dbReference type="SAM" id="MobiDB-lite"/>
    </source>
</evidence>
<organism evidence="7 8">
    <name type="scientific">Streptomyces griseus</name>
    <dbReference type="NCBI Taxonomy" id="1911"/>
    <lineage>
        <taxon>Bacteria</taxon>
        <taxon>Bacillati</taxon>
        <taxon>Actinomycetota</taxon>
        <taxon>Actinomycetes</taxon>
        <taxon>Kitasatosporales</taxon>
        <taxon>Streptomycetaceae</taxon>
        <taxon>Streptomyces</taxon>
    </lineage>
</organism>
<dbReference type="RefSeq" id="WP_115069200.1">
    <property type="nucleotide sequence ID" value="NZ_UHID01000007.1"/>
</dbReference>
<comment type="similarity">
    <text evidence="2">Belongs to the bacterial solute-binding protein 8 family.</text>
</comment>
<proteinExistence type="inferred from homology"/>
<feature type="region of interest" description="Disordered" evidence="5">
    <location>
        <begin position="1"/>
        <end position="38"/>
    </location>
</feature>
<dbReference type="PANTHER" id="PTHR30532">
    <property type="entry name" value="IRON III DICITRATE-BINDING PERIPLASMIC PROTEIN"/>
    <property type="match status" value="1"/>
</dbReference>
<feature type="domain" description="Fe/B12 periplasmic-binding" evidence="6">
    <location>
        <begin position="87"/>
        <end position="363"/>
    </location>
</feature>
<protein>
    <submittedName>
        <fullName evidence="7">Iron(III) dicitrate transport permease</fullName>
    </submittedName>
</protein>
<dbReference type="GO" id="GO:1901678">
    <property type="term" value="P:iron coordination entity transport"/>
    <property type="evidence" value="ECO:0007669"/>
    <property type="project" value="UniProtKB-ARBA"/>
</dbReference>
<dbReference type="PANTHER" id="PTHR30532:SF1">
    <property type="entry name" value="IRON(3+)-HYDROXAMATE-BINDING PROTEIN FHUD"/>
    <property type="match status" value="1"/>
</dbReference>
<dbReference type="InterPro" id="IPR002491">
    <property type="entry name" value="ABC_transptr_periplasmic_BD"/>
</dbReference>
<dbReference type="InterPro" id="IPR051313">
    <property type="entry name" value="Bact_iron-sidero_bind"/>
</dbReference>
<sequence>MSPSSPSLVAAASQAASPPSAAFDGPGGGRRPRSPRTPLRAGVLALALALGVTACGTGVEDKAGEKPKTRVFKADNGEITIPADPKRVVATGYAVPALIEADAALVGISTWKRGLDLMTDEDLARYKKVPKVAGETAAETNYEAIANARPDLIVIGVPTPVLADIDLERLESVAPVVTIGPTQPDAWRTLSRRQSDAAGRLDHFEAAQDAYDKRAGELRKKYAKVLDGKKFGHVGAYSEAGKGSFQREFSRSWGTNIAEDVGVTYYGEVKKKTGGSGDVSENPSIEELPESLGDADVITYTVQPDGEPAAAVQYVLDSPLWKELPAVRDGLTVPLRHTEAATYPSALRTLDALDAALQPLLDR</sequence>
<comment type="subcellular location">
    <subcellularLocation>
        <location evidence="1">Cell envelope</location>
    </subcellularLocation>
</comment>
<name>A0A380P5C4_STRGR</name>